<dbReference type="GO" id="GO:0015833">
    <property type="term" value="P:peptide transport"/>
    <property type="evidence" value="ECO:0007669"/>
    <property type="project" value="TreeGrafter"/>
</dbReference>
<feature type="domain" description="Solute-binding protein family 5" evidence="2">
    <location>
        <begin position="77"/>
        <end position="422"/>
    </location>
</feature>
<dbReference type="Gene3D" id="3.40.190.10">
    <property type="entry name" value="Periplasmic binding protein-like II"/>
    <property type="match status" value="1"/>
</dbReference>
<dbReference type="InterPro" id="IPR030678">
    <property type="entry name" value="Peptide/Ni-bd"/>
</dbReference>
<protein>
    <recommendedName>
        <fullName evidence="2">Solute-binding protein family 5 domain-containing protein</fullName>
    </recommendedName>
</protein>
<accession>A0A2I1K495</accession>
<sequence length="524" mass="59331">MKKIKKLIVTLLCVFPLINTMAMGSVQAQDPVEGGTLVVSTAAEPETYNPNAAPNNAAKVVIENVMNKLLKINGYSEIVPDIAESYEFSEDGLNLTFHLTPDVKWHDGEPFSAEDVKWTFDQILSEEGFAASSLADIEEVEVIDENTVNFKLSEPNAGILSAIAWHGTQIMPKHIYEGTDWLDNEANQHPIGTGPFKFKEHIPGDYLVLEKNEEYFKEGPYLDEVVVRFIPDGDVAYQAFLNGETDENRNGVPADEIPTMEENEDYVVTDISFPNMGNIVFNMKDGIFTDKKLREAVLYAIDRQDMLEKNYRGNGSIAEYYIPYQYAWALNEDAKVPERDVERARELIEEAGYELNEDGYYFETTIDTYPGWDNFVPILAQQLEEVGIKLNHNSMDDGSYDEKVLEQQDFELTMHQGYIGPDISALAYKYGTGQAMNYGIYSSETMDALLEEGNREVDPEKRAEIYREIQALLAEELPTIPTWNWGAKLVTKAYVKGHPMADQDSRKINGEIEFTNVWLDNTNE</sequence>
<gene>
    <name evidence="3" type="ORF">CYJ57_00985</name>
</gene>
<feature type="signal peptide" evidence="1">
    <location>
        <begin position="1"/>
        <end position="28"/>
    </location>
</feature>
<feature type="chain" id="PRO_5014116905" description="Solute-binding protein family 5 domain-containing protein" evidence="1">
    <location>
        <begin position="29"/>
        <end position="524"/>
    </location>
</feature>
<evidence type="ECO:0000259" key="2">
    <source>
        <dbReference type="Pfam" id="PF00496"/>
    </source>
</evidence>
<dbReference type="Pfam" id="PF00496">
    <property type="entry name" value="SBP_bac_5"/>
    <property type="match status" value="1"/>
</dbReference>
<dbReference type="SUPFAM" id="SSF53850">
    <property type="entry name" value="Periplasmic binding protein-like II"/>
    <property type="match status" value="1"/>
</dbReference>
<dbReference type="RefSeq" id="WP_101953709.1">
    <property type="nucleotide sequence ID" value="NZ_PKHE01000002.1"/>
</dbReference>
<dbReference type="InterPro" id="IPR000914">
    <property type="entry name" value="SBP_5_dom"/>
</dbReference>
<dbReference type="Gene3D" id="3.10.105.10">
    <property type="entry name" value="Dipeptide-binding Protein, Domain 3"/>
    <property type="match status" value="1"/>
</dbReference>
<comment type="caution">
    <text evidence="3">The sequence shown here is derived from an EMBL/GenBank/DDBJ whole genome shotgun (WGS) entry which is preliminary data.</text>
</comment>
<dbReference type="PANTHER" id="PTHR30290">
    <property type="entry name" value="PERIPLASMIC BINDING COMPONENT OF ABC TRANSPORTER"/>
    <property type="match status" value="1"/>
</dbReference>
<dbReference type="GO" id="GO:1904680">
    <property type="term" value="F:peptide transmembrane transporter activity"/>
    <property type="evidence" value="ECO:0007669"/>
    <property type="project" value="TreeGrafter"/>
</dbReference>
<organism evidence="3 4">
    <name type="scientific">Falseniella ignava</name>
    <dbReference type="NCBI Taxonomy" id="137730"/>
    <lineage>
        <taxon>Bacteria</taxon>
        <taxon>Bacillati</taxon>
        <taxon>Bacillota</taxon>
        <taxon>Bacilli</taxon>
        <taxon>Lactobacillales</taxon>
        <taxon>Aerococcaceae</taxon>
        <taxon>Falseniella</taxon>
    </lineage>
</organism>
<evidence type="ECO:0000256" key="1">
    <source>
        <dbReference type="SAM" id="SignalP"/>
    </source>
</evidence>
<evidence type="ECO:0000313" key="4">
    <source>
        <dbReference type="Proteomes" id="UP000234384"/>
    </source>
</evidence>
<dbReference type="GO" id="GO:0043190">
    <property type="term" value="C:ATP-binding cassette (ABC) transporter complex"/>
    <property type="evidence" value="ECO:0007669"/>
    <property type="project" value="InterPro"/>
</dbReference>
<dbReference type="AlphaFoldDB" id="A0A2I1K495"/>
<dbReference type="InterPro" id="IPR039424">
    <property type="entry name" value="SBP_5"/>
</dbReference>
<keyword evidence="1" id="KW-0732">Signal</keyword>
<dbReference type="Proteomes" id="UP000234384">
    <property type="component" value="Unassembled WGS sequence"/>
</dbReference>
<proteinExistence type="predicted"/>
<evidence type="ECO:0000313" key="3">
    <source>
        <dbReference type="EMBL" id="PKY90469.1"/>
    </source>
</evidence>
<dbReference type="GO" id="GO:0042597">
    <property type="term" value="C:periplasmic space"/>
    <property type="evidence" value="ECO:0007669"/>
    <property type="project" value="UniProtKB-ARBA"/>
</dbReference>
<dbReference type="EMBL" id="PKHE01000002">
    <property type="protein sequence ID" value="PKY90469.1"/>
    <property type="molecule type" value="Genomic_DNA"/>
</dbReference>
<reference evidence="3 4" key="1">
    <citation type="submission" date="2017-12" db="EMBL/GenBank/DDBJ databases">
        <title>Phylogenetic diversity of female urinary microbiome.</title>
        <authorList>
            <person name="Thomas-White K."/>
            <person name="Wolfe A.J."/>
        </authorList>
    </citation>
    <scope>NUCLEOTIDE SEQUENCE [LARGE SCALE GENOMIC DNA]</scope>
    <source>
        <strain evidence="3 4">UMB0898</strain>
    </source>
</reference>
<name>A0A2I1K495_9LACT</name>
<dbReference type="OrthoDB" id="9801912at2"/>
<dbReference type="PIRSF" id="PIRSF002741">
    <property type="entry name" value="MppA"/>
    <property type="match status" value="1"/>
</dbReference>